<dbReference type="InterPro" id="IPR049249">
    <property type="entry name" value="DUF6882"/>
</dbReference>
<organism evidence="1 2">
    <name type="scientific">Epibacterium ulvae</name>
    <dbReference type="NCBI Taxonomy" id="1156985"/>
    <lineage>
        <taxon>Bacteria</taxon>
        <taxon>Pseudomonadati</taxon>
        <taxon>Pseudomonadota</taxon>
        <taxon>Alphaproteobacteria</taxon>
        <taxon>Rhodobacterales</taxon>
        <taxon>Roseobacteraceae</taxon>
        <taxon>Epibacterium</taxon>
    </lineage>
</organism>
<proteinExistence type="predicted"/>
<reference evidence="1 2" key="1">
    <citation type="submission" date="2016-10" db="EMBL/GenBank/DDBJ databases">
        <authorList>
            <person name="de Groot N.N."/>
        </authorList>
    </citation>
    <scope>NUCLEOTIDE SEQUENCE [LARGE SCALE GENOMIC DNA]</scope>
    <source>
        <strain evidence="1 2">U95</strain>
    </source>
</reference>
<dbReference type="Pfam" id="PF21813">
    <property type="entry name" value="DUF6882"/>
    <property type="match status" value="1"/>
</dbReference>
<evidence type="ECO:0000313" key="2">
    <source>
        <dbReference type="Proteomes" id="UP000198767"/>
    </source>
</evidence>
<dbReference type="EMBL" id="FMWG01000009">
    <property type="protein sequence ID" value="SCZ69542.1"/>
    <property type="molecule type" value="Genomic_DNA"/>
</dbReference>
<protein>
    <submittedName>
        <fullName evidence="1">Uncharacterized protein</fullName>
    </submittedName>
</protein>
<accession>A0A1G5R651</accession>
<dbReference type="Proteomes" id="UP000198767">
    <property type="component" value="Unassembled WGS sequence"/>
</dbReference>
<name>A0A1G5R651_9RHOB</name>
<keyword evidence="2" id="KW-1185">Reference proteome</keyword>
<evidence type="ECO:0000313" key="1">
    <source>
        <dbReference type="EMBL" id="SCZ69542.1"/>
    </source>
</evidence>
<sequence length="193" mass="22101">MEGGQMIWPFRHTEPPKQPPIFNFEITCDNCDARHAVTDPDLDAQIQRACTQMDQKMNDLTRDFGIGNGLGTWGYDDDVGMLEFRFPDGGIVETPLSYIGSWFEPRQELLWAWANPHLDPARTEVASHCYDYGDANNHQVLMSQPVWCSLDDAWHLAKLAGTLAEVEGVYSAPIDENLRFFWAIRDPKWRVLQ</sequence>
<dbReference type="AlphaFoldDB" id="A0A1G5R651"/>
<dbReference type="STRING" id="1156985.SAMN04488118_10987"/>
<gene>
    <name evidence="1" type="ORF">SAMN04488118_10987</name>
</gene>